<evidence type="ECO:0000313" key="2">
    <source>
        <dbReference type="EMBL" id="GII91997.1"/>
    </source>
</evidence>
<dbReference type="InterPro" id="IPR025736">
    <property type="entry name" value="PucR_C-HTH_dom"/>
</dbReference>
<keyword evidence="3" id="KW-1185">Reference proteome</keyword>
<accession>A0A919V7E2</accession>
<dbReference type="Proteomes" id="UP000606172">
    <property type="component" value="Unassembled WGS sequence"/>
</dbReference>
<proteinExistence type="predicted"/>
<dbReference type="AlphaFoldDB" id="A0A919V7E2"/>
<comment type="caution">
    <text evidence="2">The sequence shown here is derived from an EMBL/GenBank/DDBJ whole genome shotgun (WGS) entry which is preliminary data.</text>
</comment>
<name>A0A919V7E2_9ACTN</name>
<protein>
    <recommendedName>
        <fullName evidence="1">PucR C-terminal helix-turn-helix domain-containing protein</fullName>
    </recommendedName>
</protein>
<dbReference type="EMBL" id="BOOW01000013">
    <property type="protein sequence ID" value="GII91997.1"/>
    <property type="molecule type" value="Genomic_DNA"/>
</dbReference>
<dbReference type="Pfam" id="PF13556">
    <property type="entry name" value="HTH_30"/>
    <property type="match status" value="1"/>
</dbReference>
<feature type="domain" description="PucR C-terminal helix-turn-helix" evidence="1">
    <location>
        <begin position="115"/>
        <end position="173"/>
    </location>
</feature>
<dbReference type="InterPro" id="IPR042070">
    <property type="entry name" value="PucR_C-HTH_sf"/>
</dbReference>
<sequence length="184" mass="20449">MIGTVIGHDLAFVTREAGGREPLIVELVHASATRRLMSLKAVGRTRGAASDPGRELFERAGFAARPVFRTDPPAMRSWEELGAWTLLRGREWSLETVRELSPGAAELAREPEGMLARTWLAYLDCNRDAPRTRARLHIHRATLYHRLGRIRERAGDEVIGDGWATSSAHLALRLWAAHANGATR</sequence>
<dbReference type="Gene3D" id="1.10.10.2840">
    <property type="entry name" value="PucR C-terminal helix-turn-helix domain"/>
    <property type="match status" value="1"/>
</dbReference>
<evidence type="ECO:0000313" key="3">
    <source>
        <dbReference type="Proteomes" id="UP000606172"/>
    </source>
</evidence>
<gene>
    <name evidence="2" type="ORF">Ssi02_22280</name>
</gene>
<organism evidence="2 3">
    <name type="scientific">Sinosporangium siamense</name>
    <dbReference type="NCBI Taxonomy" id="1367973"/>
    <lineage>
        <taxon>Bacteria</taxon>
        <taxon>Bacillati</taxon>
        <taxon>Actinomycetota</taxon>
        <taxon>Actinomycetes</taxon>
        <taxon>Streptosporangiales</taxon>
        <taxon>Streptosporangiaceae</taxon>
        <taxon>Sinosporangium</taxon>
    </lineage>
</organism>
<reference evidence="2" key="1">
    <citation type="submission" date="2021-01" db="EMBL/GenBank/DDBJ databases">
        <title>Whole genome shotgun sequence of Sinosporangium siamense NBRC 109515.</title>
        <authorList>
            <person name="Komaki H."/>
            <person name="Tamura T."/>
        </authorList>
    </citation>
    <scope>NUCLEOTIDE SEQUENCE</scope>
    <source>
        <strain evidence="2">NBRC 109515</strain>
    </source>
</reference>
<evidence type="ECO:0000259" key="1">
    <source>
        <dbReference type="Pfam" id="PF13556"/>
    </source>
</evidence>